<protein>
    <submittedName>
        <fullName evidence="6">MFS transporter</fullName>
    </submittedName>
</protein>
<comment type="caution">
    <text evidence="6">The sequence shown here is derived from an EMBL/GenBank/DDBJ whole genome shotgun (WGS) entry which is preliminary data.</text>
</comment>
<dbReference type="PANTHER" id="PTHR23528:SF1">
    <property type="entry name" value="MAJOR FACILITATOR SUPERFAMILY (MFS) PROFILE DOMAIN-CONTAINING PROTEIN"/>
    <property type="match status" value="1"/>
</dbReference>
<feature type="domain" description="Major facilitator superfamily (MFS) profile" evidence="5">
    <location>
        <begin position="1"/>
        <end position="385"/>
    </location>
</feature>
<feature type="transmembrane region" description="Helical" evidence="4">
    <location>
        <begin position="242"/>
        <end position="259"/>
    </location>
</feature>
<feature type="transmembrane region" description="Helical" evidence="4">
    <location>
        <begin position="209"/>
        <end position="230"/>
    </location>
</feature>
<keyword evidence="3 4" id="KW-0472">Membrane</keyword>
<dbReference type="EMBL" id="WTYU01000002">
    <property type="protein sequence ID" value="MXP14783.1"/>
    <property type="molecule type" value="Genomic_DNA"/>
</dbReference>
<feature type="transmembrane region" description="Helical" evidence="4">
    <location>
        <begin position="158"/>
        <end position="176"/>
    </location>
</feature>
<evidence type="ECO:0000256" key="1">
    <source>
        <dbReference type="ARBA" id="ARBA00022692"/>
    </source>
</evidence>
<reference evidence="6 7" key="1">
    <citation type="submission" date="2019-12" db="EMBL/GenBank/DDBJ databases">
        <title>Genomic-based taxomic classification of the family Erythrobacteraceae.</title>
        <authorList>
            <person name="Xu L."/>
        </authorList>
    </citation>
    <scope>NUCLEOTIDE SEQUENCE [LARGE SCALE GENOMIC DNA]</scope>
    <source>
        <strain evidence="6 7">KCTC 52259</strain>
    </source>
</reference>
<organism evidence="6 7">
    <name type="scientific">Allopontixanthobacter confluentis</name>
    <dbReference type="NCBI Taxonomy" id="1849021"/>
    <lineage>
        <taxon>Bacteria</taxon>
        <taxon>Pseudomonadati</taxon>
        <taxon>Pseudomonadota</taxon>
        <taxon>Alphaproteobacteria</taxon>
        <taxon>Sphingomonadales</taxon>
        <taxon>Erythrobacteraceae</taxon>
        <taxon>Allopontixanthobacter</taxon>
    </lineage>
</organism>
<dbReference type="Pfam" id="PF07690">
    <property type="entry name" value="MFS_1"/>
    <property type="match status" value="1"/>
</dbReference>
<feature type="transmembrane region" description="Helical" evidence="4">
    <location>
        <begin position="69"/>
        <end position="88"/>
    </location>
</feature>
<dbReference type="InterPro" id="IPR020846">
    <property type="entry name" value="MFS_dom"/>
</dbReference>
<dbReference type="PROSITE" id="PS50850">
    <property type="entry name" value="MFS"/>
    <property type="match status" value="1"/>
</dbReference>
<dbReference type="SUPFAM" id="SSF103473">
    <property type="entry name" value="MFS general substrate transporter"/>
    <property type="match status" value="1"/>
</dbReference>
<feature type="transmembrane region" description="Helical" evidence="4">
    <location>
        <begin position="360"/>
        <end position="381"/>
    </location>
</feature>
<accession>A0A6L7GFG4</accession>
<dbReference type="OrthoDB" id="7428510at2"/>
<feature type="transmembrane region" description="Helical" evidence="4">
    <location>
        <begin position="271"/>
        <end position="292"/>
    </location>
</feature>
<evidence type="ECO:0000313" key="6">
    <source>
        <dbReference type="EMBL" id="MXP14783.1"/>
    </source>
</evidence>
<name>A0A6L7GFG4_9SPHN</name>
<feature type="transmembrane region" description="Helical" evidence="4">
    <location>
        <begin position="94"/>
        <end position="116"/>
    </location>
</feature>
<evidence type="ECO:0000259" key="5">
    <source>
        <dbReference type="PROSITE" id="PS50850"/>
    </source>
</evidence>
<dbReference type="InterPro" id="IPR036259">
    <property type="entry name" value="MFS_trans_sf"/>
</dbReference>
<feature type="transmembrane region" description="Helical" evidence="4">
    <location>
        <begin position="298"/>
        <end position="314"/>
    </location>
</feature>
<feature type="transmembrane region" description="Helical" evidence="4">
    <location>
        <begin position="128"/>
        <end position="152"/>
    </location>
</feature>
<dbReference type="InterPro" id="IPR011701">
    <property type="entry name" value="MFS"/>
</dbReference>
<evidence type="ECO:0000313" key="7">
    <source>
        <dbReference type="Proteomes" id="UP000473531"/>
    </source>
</evidence>
<dbReference type="GO" id="GO:0022857">
    <property type="term" value="F:transmembrane transporter activity"/>
    <property type="evidence" value="ECO:0007669"/>
    <property type="project" value="InterPro"/>
</dbReference>
<dbReference type="Gene3D" id="1.20.1250.20">
    <property type="entry name" value="MFS general substrate transporter like domains"/>
    <property type="match status" value="2"/>
</dbReference>
<gene>
    <name evidence="6" type="ORF">GRI44_08480</name>
</gene>
<evidence type="ECO:0000256" key="3">
    <source>
        <dbReference type="ARBA" id="ARBA00023136"/>
    </source>
</evidence>
<evidence type="ECO:0000256" key="4">
    <source>
        <dbReference type="SAM" id="Phobius"/>
    </source>
</evidence>
<dbReference type="CDD" id="cd06174">
    <property type="entry name" value="MFS"/>
    <property type="match status" value="1"/>
</dbReference>
<feature type="transmembrane region" description="Helical" evidence="4">
    <location>
        <begin position="38"/>
        <end position="57"/>
    </location>
</feature>
<keyword evidence="1 4" id="KW-0812">Transmembrane</keyword>
<dbReference type="Proteomes" id="UP000473531">
    <property type="component" value="Unassembled WGS sequence"/>
</dbReference>
<sequence length="385" mass="41038">MALYTLAMAGGAIAYVPFLTVLLPVRISGMAGDSDVQWLAYVTFTGAIAASLGNIAFGWLSDITGSRRMWILAGLVLSSILLVNFAHVERLNTLIALILAWQLSLNMMLGPLGAWAGDCVPDHQKGMLGGLLAFSPALGALSGAFITLPGLAGPDTRLWLVAVLVCVCVLPVLLFGKPVKFPELHDSAAPVQMTAEQSRRARRLVVRMWVARLLIQISEAALFAYLYFWFRSVDTAMGPSNTAQVLSLVLVAAIPAAMITGKWADRQGRPIFPLAVCAAFSSIGLAAMAVSFSLTTAIAAYVVFGLATTVFLSLHTGQTLRVLPKPHRRGRDLGLFNLTNTGPSLVMPWIVLALVPVFGFPILLALLACLTLAACVLLLTLGDLR</sequence>
<keyword evidence="7" id="KW-1185">Reference proteome</keyword>
<proteinExistence type="predicted"/>
<dbReference type="AlphaFoldDB" id="A0A6L7GFG4"/>
<feature type="transmembrane region" description="Helical" evidence="4">
    <location>
        <begin position="335"/>
        <end position="354"/>
    </location>
</feature>
<keyword evidence="2 4" id="KW-1133">Transmembrane helix</keyword>
<evidence type="ECO:0000256" key="2">
    <source>
        <dbReference type="ARBA" id="ARBA00022989"/>
    </source>
</evidence>
<dbReference type="PANTHER" id="PTHR23528">
    <property type="match status" value="1"/>
</dbReference>